<dbReference type="InterPro" id="IPR005302">
    <property type="entry name" value="MoCF_Sase_C"/>
</dbReference>
<evidence type="ECO:0000313" key="2">
    <source>
        <dbReference type="EMBL" id="KAF9469582.1"/>
    </source>
</evidence>
<dbReference type="Pfam" id="PF03473">
    <property type="entry name" value="MOSC"/>
    <property type="match status" value="1"/>
</dbReference>
<proteinExistence type="predicted"/>
<sequence>MTPRLREEPPMANTNPNIVRAKHVFPKPADGAVRVAGIFIHPIKSCRGLPVETANFNTEGLEFDRKWCVLDVNANRILTAREFPRLVLIVPTIEFDETAPHKGLIHVNFPEDSDTPSFSIPLEPTEEMLSTWEILPQITLWPKHDLVDGYIGQSLTSPADTPSTILSKHIGKPVHLIYKGPRARKVLATPDFPDLKGATWYQDLYPMMVLSAESMEEVNQEVKQRIGLQGISEAWKEDNVVIRRFRPNVVLSGGGSFAEDNWEEIKIGSQDAPSIMLVSKCVRCLLPNVSPDTGEADKAVPFKVLMKFRTGLDPENKLNACVGCNAMPDREGILKVGDPVYVQKMWDELRA</sequence>
<comment type="caution">
    <text evidence="2">The sequence shown here is derived from an EMBL/GenBank/DDBJ whole genome shotgun (WGS) entry which is preliminary data.</text>
</comment>
<dbReference type="GO" id="GO:0030170">
    <property type="term" value="F:pyridoxal phosphate binding"/>
    <property type="evidence" value="ECO:0007669"/>
    <property type="project" value="InterPro"/>
</dbReference>
<dbReference type="OrthoDB" id="17255at2759"/>
<feature type="domain" description="MOSC" evidence="1">
    <location>
        <begin position="180"/>
        <end position="343"/>
    </location>
</feature>
<name>A0A9P6CKI2_9AGAR</name>
<protein>
    <submittedName>
        <fullName evidence="2">MOSC N-terminal beta barrel domain-containing protein</fullName>
    </submittedName>
</protein>
<dbReference type="InterPro" id="IPR018247">
    <property type="entry name" value="EF_Hand_1_Ca_BS"/>
</dbReference>
<organism evidence="2 3">
    <name type="scientific">Collybia nuda</name>
    <dbReference type="NCBI Taxonomy" id="64659"/>
    <lineage>
        <taxon>Eukaryota</taxon>
        <taxon>Fungi</taxon>
        <taxon>Dikarya</taxon>
        <taxon>Basidiomycota</taxon>
        <taxon>Agaricomycotina</taxon>
        <taxon>Agaricomycetes</taxon>
        <taxon>Agaricomycetidae</taxon>
        <taxon>Agaricales</taxon>
        <taxon>Tricholomatineae</taxon>
        <taxon>Clitocybaceae</taxon>
        <taxon>Collybia</taxon>
    </lineage>
</organism>
<dbReference type="AlphaFoldDB" id="A0A9P6CKI2"/>
<dbReference type="SUPFAM" id="SSF141673">
    <property type="entry name" value="MOSC N-terminal domain-like"/>
    <property type="match status" value="1"/>
</dbReference>
<dbReference type="InterPro" id="IPR005303">
    <property type="entry name" value="MOCOS_middle"/>
</dbReference>
<gene>
    <name evidence="2" type="ORF">BDZ94DRAFT_1242757</name>
</gene>
<evidence type="ECO:0000313" key="3">
    <source>
        <dbReference type="Proteomes" id="UP000807353"/>
    </source>
</evidence>
<dbReference type="GO" id="GO:0003824">
    <property type="term" value="F:catalytic activity"/>
    <property type="evidence" value="ECO:0007669"/>
    <property type="project" value="InterPro"/>
</dbReference>
<dbReference type="Proteomes" id="UP000807353">
    <property type="component" value="Unassembled WGS sequence"/>
</dbReference>
<dbReference type="GO" id="GO:0030151">
    <property type="term" value="F:molybdenum ion binding"/>
    <property type="evidence" value="ECO:0007669"/>
    <property type="project" value="InterPro"/>
</dbReference>
<dbReference type="PANTHER" id="PTHR14237:SF19">
    <property type="entry name" value="MITOCHONDRIAL AMIDOXIME REDUCING COMPONENT 1"/>
    <property type="match status" value="1"/>
</dbReference>
<dbReference type="PROSITE" id="PS51340">
    <property type="entry name" value="MOSC"/>
    <property type="match status" value="1"/>
</dbReference>
<reference evidence="2" key="1">
    <citation type="submission" date="2020-11" db="EMBL/GenBank/DDBJ databases">
        <authorList>
            <consortium name="DOE Joint Genome Institute"/>
            <person name="Ahrendt S."/>
            <person name="Riley R."/>
            <person name="Andreopoulos W."/>
            <person name="Labutti K."/>
            <person name="Pangilinan J."/>
            <person name="Ruiz-Duenas F.J."/>
            <person name="Barrasa J.M."/>
            <person name="Sanchez-Garcia M."/>
            <person name="Camarero S."/>
            <person name="Miyauchi S."/>
            <person name="Serrano A."/>
            <person name="Linde D."/>
            <person name="Babiker R."/>
            <person name="Drula E."/>
            <person name="Ayuso-Fernandez I."/>
            <person name="Pacheco R."/>
            <person name="Padilla G."/>
            <person name="Ferreira P."/>
            <person name="Barriuso J."/>
            <person name="Kellner H."/>
            <person name="Castanera R."/>
            <person name="Alfaro M."/>
            <person name="Ramirez L."/>
            <person name="Pisabarro A.G."/>
            <person name="Kuo A."/>
            <person name="Tritt A."/>
            <person name="Lipzen A."/>
            <person name="He G."/>
            <person name="Yan M."/>
            <person name="Ng V."/>
            <person name="Cullen D."/>
            <person name="Martin F."/>
            <person name="Rosso M.-N."/>
            <person name="Henrissat B."/>
            <person name="Hibbett D."/>
            <person name="Martinez A.T."/>
            <person name="Grigoriev I.V."/>
        </authorList>
    </citation>
    <scope>NUCLEOTIDE SEQUENCE</scope>
    <source>
        <strain evidence="2">CBS 247.69</strain>
    </source>
</reference>
<dbReference type="Pfam" id="PF03476">
    <property type="entry name" value="MOSC_N"/>
    <property type="match status" value="1"/>
</dbReference>
<dbReference type="EMBL" id="MU150229">
    <property type="protein sequence ID" value="KAF9469582.1"/>
    <property type="molecule type" value="Genomic_DNA"/>
</dbReference>
<accession>A0A9P6CKI2</accession>
<keyword evidence="3" id="KW-1185">Reference proteome</keyword>
<evidence type="ECO:0000259" key="1">
    <source>
        <dbReference type="PROSITE" id="PS51340"/>
    </source>
</evidence>
<dbReference type="PROSITE" id="PS00018">
    <property type="entry name" value="EF_HAND_1"/>
    <property type="match status" value="1"/>
</dbReference>
<dbReference type="PANTHER" id="PTHR14237">
    <property type="entry name" value="MOLYBDOPTERIN COFACTOR SULFURASE MOSC"/>
    <property type="match status" value="1"/>
</dbReference>